<dbReference type="GO" id="GO:0051500">
    <property type="term" value="F:D-tyrosyl-tRNA(Tyr) deacylase activity"/>
    <property type="evidence" value="ECO:0007669"/>
    <property type="project" value="TreeGrafter"/>
</dbReference>
<comment type="function">
    <text evidence="2">An aminoacyl-tRNA editing enzyme that deacylates mischarged D-aminoacyl-tRNAs. Also deacylates mischarged glycyl-tRNA(Ala), protecting cells against glycine mischarging by AlaRS. Acts via tRNA-based rather than protein-based catalysis; rejects L-amino acids rather than detecting D-amino acids in the active site. By recycling D-aminoacyl-tRNA to D-amino acids and free tRNA molecules, this enzyme counteracts the toxicity associated with the formation of D-aminoacyl-tRNA entities in vivo and helps enforce protein L-homochirality.</text>
</comment>
<dbReference type="GO" id="GO:0005737">
    <property type="term" value="C:cytoplasm"/>
    <property type="evidence" value="ECO:0007669"/>
    <property type="project" value="UniProtKB-SubCell"/>
</dbReference>
<accession>E6VYW5</accession>
<comment type="domain">
    <text evidence="2">A Gly-cisPro motif from one monomer fits into the active site of the other monomer to allow specific chiral rejection of L-amino acids.</text>
</comment>
<evidence type="ECO:0000256" key="1">
    <source>
        <dbReference type="ARBA" id="ARBA00009673"/>
    </source>
</evidence>
<comment type="similarity">
    <text evidence="1 2">Belongs to the DTD family.</text>
</comment>
<keyword evidence="2" id="KW-0820">tRNA-binding</keyword>
<dbReference type="EMBL" id="CP002431">
    <property type="protein sequence ID" value="ADU61628.1"/>
    <property type="molecule type" value="Genomic_DNA"/>
</dbReference>
<dbReference type="Pfam" id="PF02580">
    <property type="entry name" value="Tyr_Deacylase"/>
    <property type="match status" value="1"/>
</dbReference>
<keyword evidence="2" id="KW-0963">Cytoplasm</keyword>
<dbReference type="eggNOG" id="COG1490">
    <property type="taxonomic scope" value="Bacteria"/>
</dbReference>
<keyword evidence="4" id="KW-1185">Reference proteome</keyword>
<dbReference type="Proteomes" id="UP000002191">
    <property type="component" value="Chromosome"/>
</dbReference>
<dbReference type="HAMAP" id="MF_00518">
    <property type="entry name" value="Deacylase_Dtd"/>
    <property type="match status" value="1"/>
</dbReference>
<dbReference type="OrthoDB" id="9801395at2"/>
<sequence>MRLVIQRVTEAAVLVGNAVVGEIETGLLALVGFGSTDTGALPGSPVWRKTLDKLVGLRIFPDDQGRFNRSLVAISGDLLLVSQFTLYADCRKGCRPSFTGACPPDLAAGLFDRFVADARACAPGRVACGEFGADMRLRFTNWGPVTITLDSDQF</sequence>
<protein>
    <recommendedName>
        <fullName evidence="2">D-aminoacyl-tRNA deacylase</fullName>
        <shortName evidence="2">DTD</shortName>
        <ecNumber evidence="2">3.1.1.96</ecNumber>
    </recommendedName>
    <alternativeName>
        <fullName evidence="2">Gly-tRNA(Ala) deacylase</fullName>
        <ecNumber evidence="2">3.1.1.-</ecNumber>
    </alternativeName>
</protein>
<dbReference type="KEGG" id="das:Daes_0610"/>
<proteinExistence type="inferred from homology"/>
<keyword evidence="2" id="KW-0694">RNA-binding</keyword>
<keyword evidence="2" id="KW-0378">Hydrolase</keyword>
<name>E6VYW5_PSEA9</name>
<dbReference type="EC" id="3.1.1.96" evidence="2"/>
<comment type="subunit">
    <text evidence="2">Homodimer.</text>
</comment>
<dbReference type="HOGENOM" id="CLU_076901_1_0_7"/>
<reference evidence="4" key="1">
    <citation type="submission" date="2010-12" db="EMBL/GenBank/DDBJ databases">
        <title>Complete sequence of Desulfovibrio aespoeensis Aspo-2.</title>
        <authorList>
            <consortium name="US DOE Joint Genome Institute"/>
            <person name="Lucas S."/>
            <person name="Copeland A."/>
            <person name="Lapidus A."/>
            <person name="Cheng J.-F."/>
            <person name="Goodwin L."/>
            <person name="Pitluck S."/>
            <person name="Chertkov O."/>
            <person name="Misra M."/>
            <person name="Detter J.C."/>
            <person name="Han C."/>
            <person name="Tapia R."/>
            <person name="Land M."/>
            <person name="Hauser L."/>
            <person name="Kyrpides N."/>
            <person name="Ivanova N."/>
            <person name="Ovchinnikova G."/>
            <person name="Pedersen K."/>
            <person name="Jagevall S."/>
            <person name="Hazen T."/>
            <person name="Woyke T."/>
        </authorList>
    </citation>
    <scope>NUCLEOTIDE SEQUENCE [LARGE SCALE GENOMIC DNA]</scope>
    <source>
        <strain evidence="4">ATCC 700646 / DSM 10631 / Aspo-2</strain>
    </source>
</reference>
<gene>
    <name evidence="2" type="primary">dtd</name>
    <name evidence="3" type="ordered locus">Daes_0610</name>
</gene>
<dbReference type="GO" id="GO:0019478">
    <property type="term" value="P:D-amino acid catabolic process"/>
    <property type="evidence" value="ECO:0007669"/>
    <property type="project" value="UniProtKB-UniRule"/>
</dbReference>
<comment type="catalytic activity">
    <reaction evidence="2">
        <text>glycyl-tRNA(Ala) + H2O = tRNA(Ala) + glycine + H(+)</text>
        <dbReference type="Rhea" id="RHEA:53744"/>
        <dbReference type="Rhea" id="RHEA-COMP:9657"/>
        <dbReference type="Rhea" id="RHEA-COMP:13640"/>
        <dbReference type="ChEBI" id="CHEBI:15377"/>
        <dbReference type="ChEBI" id="CHEBI:15378"/>
        <dbReference type="ChEBI" id="CHEBI:57305"/>
        <dbReference type="ChEBI" id="CHEBI:78442"/>
        <dbReference type="ChEBI" id="CHEBI:78522"/>
    </reaction>
</comment>
<dbReference type="AlphaFoldDB" id="E6VYW5"/>
<dbReference type="PANTHER" id="PTHR10472:SF5">
    <property type="entry name" value="D-AMINOACYL-TRNA DEACYLASE 1"/>
    <property type="match status" value="1"/>
</dbReference>
<dbReference type="GO" id="GO:0106026">
    <property type="term" value="F:Gly-tRNA(Ala) deacylase activity"/>
    <property type="evidence" value="ECO:0007669"/>
    <property type="project" value="UniProtKB-UniRule"/>
</dbReference>
<evidence type="ECO:0000313" key="3">
    <source>
        <dbReference type="EMBL" id="ADU61628.1"/>
    </source>
</evidence>
<comment type="catalytic activity">
    <reaction evidence="2">
        <text>a D-aminoacyl-tRNA + H2O = a tRNA + a D-alpha-amino acid + H(+)</text>
        <dbReference type="Rhea" id="RHEA:13953"/>
        <dbReference type="Rhea" id="RHEA-COMP:10123"/>
        <dbReference type="Rhea" id="RHEA-COMP:10124"/>
        <dbReference type="ChEBI" id="CHEBI:15377"/>
        <dbReference type="ChEBI" id="CHEBI:15378"/>
        <dbReference type="ChEBI" id="CHEBI:59871"/>
        <dbReference type="ChEBI" id="CHEBI:78442"/>
        <dbReference type="ChEBI" id="CHEBI:79333"/>
        <dbReference type="EC" id="3.1.1.96"/>
    </reaction>
</comment>
<dbReference type="PANTHER" id="PTHR10472">
    <property type="entry name" value="D-TYROSYL-TRNA TYR DEACYLASE"/>
    <property type="match status" value="1"/>
</dbReference>
<dbReference type="GO" id="GO:0043908">
    <property type="term" value="F:Ser(Gly)-tRNA(Ala) hydrolase activity"/>
    <property type="evidence" value="ECO:0007669"/>
    <property type="project" value="UniProtKB-UniRule"/>
</dbReference>
<dbReference type="SUPFAM" id="SSF69500">
    <property type="entry name" value="DTD-like"/>
    <property type="match status" value="1"/>
</dbReference>
<evidence type="ECO:0000256" key="2">
    <source>
        <dbReference type="HAMAP-Rule" id="MF_00518"/>
    </source>
</evidence>
<feature type="short sequence motif" description="Gly-cisPro motif, important for rejection of L-amino acids" evidence="2">
    <location>
        <begin position="143"/>
        <end position="144"/>
    </location>
</feature>
<dbReference type="NCBIfam" id="TIGR00256">
    <property type="entry name" value="D-aminoacyl-tRNA deacylase"/>
    <property type="match status" value="1"/>
</dbReference>
<dbReference type="InterPro" id="IPR023509">
    <property type="entry name" value="DTD-like_sf"/>
</dbReference>
<dbReference type="STRING" id="643562.Daes_0610"/>
<dbReference type="GO" id="GO:0000049">
    <property type="term" value="F:tRNA binding"/>
    <property type="evidence" value="ECO:0007669"/>
    <property type="project" value="UniProtKB-UniRule"/>
</dbReference>
<reference evidence="3 4" key="2">
    <citation type="journal article" date="2014" name="Genome Announc.">
        <title>Complete Genome Sequence of the Subsurface, Mesophilic Sulfate-Reducing Bacterium Desulfovibrio aespoeensis Aspo-2.</title>
        <authorList>
            <person name="Pedersen K."/>
            <person name="Bengtsson A."/>
            <person name="Edlund J."/>
            <person name="Rabe L."/>
            <person name="Hazen T."/>
            <person name="Chakraborty R."/>
            <person name="Goodwin L."/>
            <person name="Shapiro N."/>
        </authorList>
    </citation>
    <scope>NUCLEOTIDE SEQUENCE [LARGE SCALE GENOMIC DNA]</scope>
    <source>
        <strain evidence="4">ATCC 700646 / DSM 10631 / Aspo-2</strain>
    </source>
</reference>
<dbReference type="EC" id="3.1.1.-" evidence="2"/>
<dbReference type="FunFam" id="3.50.80.10:FF:000001">
    <property type="entry name" value="D-aminoacyl-tRNA deacylase"/>
    <property type="match status" value="1"/>
</dbReference>
<evidence type="ECO:0000313" key="4">
    <source>
        <dbReference type="Proteomes" id="UP000002191"/>
    </source>
</evidence>
<dbReference type="InterPro" id="IPR003732">
    <property type="entry name" value="Daa-tRNA_deacyls_DTD"/>
</dbReference>
<dbReference type="RefSeq" id="WP_013513560.1">
    <property type="nucleotide sequence ID" value="NC_014844.1"/>
</dbReference>
<organism evidence="3 4">
    <name type="scientific">Pseudodesulfovibrio aespoeensis (strain ATCC 700646 / DSM 10631 / Aspo-2)</name>
    <name type="common">Desulfovibrio aespoeensis</name>
    <dbReference type="NCBI Taxonomy" id="643562"/>
    <lineage>
        <taxon>Bacteria</taxon>
        <taxon>Pseudomonadati</taxon>
        <taxon>Thermodesulfobacteriota</taxon>
        <taxon>Desulfovibrionia</taxon>
        <taxon>Desulfovibrionales</taxon>
        <taxon>Desulfovibrionaceae</taxon>
    </lineage>
</organism>
<dbReference type="Gene3D" id="3.50.80.10">
    <property type="entry name" value="D-tyrosyl-tRNA(Tyr) deacylase"/>
    <property type="match status" value="1"/>
</dbReference>
<comment type="subcellular location">
    <subcellularLocation>
        <location evidence="2">Cytoplasm</location>
    </subcellularLocation>
</comment>